<dbReference type="GO" id="GO:0015031">
    <property type="term" value="P:protein transport"/>
    <property type="evidence" value="ECO:0007669"/>
    <property type="project" value="InterPro"/>
</dbReference>
<evidence type="ECO:0000313" key="3">
    <source>
        <dbReference type="EMBL" id="AAW43420.1"/>
    </source>
</evidence>
<comment type="similarity">
    <text evidence="1">Belongs to the IST1 family.</text>
</comment>
<name>Q5KHF0_CRYD1</name>
<dbReference type="RefSeq" id="XP_570727.1">
    <property type="nucleotide sequence ID" value="XM_570727.2"/>
</dbReference>
<feature type="compositionally biased region" description="Basic and acidic residues" evidence="2">
    <location>
        <begin position="227"/>
        <end position="254"/>
    </location>
</feature>
<feature type="compositionally biased region" description="Acidic residues" evidence="2">
    <location>
        <begin position="209"/>
        <end position="226"/>
    </location>
</feature>
<dbReference type="OMA" id="HEFVEMS"/>
<dbReference type="FunFam" id="1.20.1260.60:FF:000002">
    <property type="entry name" value="Vacuolar protein sorting-associated protein IST1"/>
    <property type="match status" value="1"/>
</dbReference>
<dbReference type="KEGG" id="cne:CNE00300"/>
<dbReference type="PANTHER" id="PTHR12161:SF5">
    <property type="entry name" value="IST1 HOMOLOG"/>
    <property type="match status" value="1"/>
</dbReference>
<dbReference type="Gene3D" id="1.20.1260.60">
    <property type="entry name" value="Vacuolar protein sorting-associated protein Ist1"/>
    <property type="match status" value="1"/>
</dbReference>
<evidence type="ECO:0000313" key="4">
    <source>
        <dbReference type="Proteomes" id="UP000002149"/>
    </source>
</evidence>
<feature type="compositionally biased region" description="Gly residues" evidence="2">
    <location>
        <begin position="196"/>
        <end position="205"/>
    </location>
</feature>
<dbReference type="FunCoup" id="Q5KHF0">
    <property type="interactions" value="452"/>
</dbReference>
<proteinExistence type="inferred from homology"/>
<dbReference type="PaxDb" id="214684-Q5KHF0"/>
<accession>Q5KHF0</accession>
<dbReference type="Pfam" id="PF03398">
    <property type="entry name" value="Ist1"/>
    <property type="match status" value="1"/>
</dbReference>
<dbReference type="InterPro" id="IPR042277">
    <property type="entry name" value="IST1-like"/>
</dbReference>
<dbReference type="InParanoid" id="Q5KHF0"/>
<gene>
    <name evidence="3" type="ordered locus">CNE00300</name>
</gene>
<dbReference type="STRING" id="214684.Q5KHF0"/>
<dbReference type="EMBL" id="AE017345">
    <property type="protein sequence ID" value="AAW43420.1"/>
    <property type="molecule type" value="Genomic_DNA"/>
</dbReference>
<evidence type="ECO:0008006" key="5">
    <source>
        <dbReference type="Google" id="ProtNLM"/>
    </source>
</evidence>
<organism evidence="3 4">
    <name type="scientific">Cryptococcus deneoformans (strain JEC21 / ATCC MYA-565)</name>
    <name type="common">Cryptococcus neoformans var. neoformans serotype D</name>
    <dbReference type="NCBI Taxonomy" id="214684"/>
    <lineage>
        <taxon>Eukaryota</taxon>
        <taxon>Fungi</taxon>
        <taxon>Dikarya</taxon>
        <taxon>Basidiomycota</taxon>
        <taxon>Agaricomycotina</taxon>
        <taxon>Tremellomycetes</taxon>
        <taxon>Tremellales</taxon>
        <taxon>Cryptococcaceae</taxon>
        <taxon>Cryptococcus</taxon>
        <taxon>Cryptococcus neoformans species complex</taxon>
    </lineage>
</organism>
<dbReference type="PANTHER" id="PTHR12161">
    <property type="entry name" value="IST1 FAMILY MEMBER"/>
    <property type="match status" value="1"/>
</dbReference>
<feature type="region of interest" description="Disordered" evidence="2">
    <location>
        <begin position="184"/>
        <end position="254"/>
    </location>
</feature>
<reference evidence="3 4" key="1">
    <citation type="journal article" date="2005" name="Science">
        <title>The genome of the basidiomycetous yeast and human pathogen Cryptococcus neoformans.</title>
        <authorList>
            <person name="Loftus B.J."/>
            <person name="Fung E."/>
            <person name="Roncaglia P."/>
            <person name="Rowley D."/>
            <person name="Amedeo P."/>
            <person name="Bruno D."/>
            <person name="Vamathevan J."/>
            <person name="Miranda M."/>
            <person name="Anderson I.J."/>
            <person name="Fraser J.A."/>
            <person name="Allen J.E."/>
            <person name="Bosdet I.E."/>
            <person name="Brent M.R."/>
            <person name="Chiu R."/>
            <person name="Doering T.L."/>
            <person name="Donlin M.J."/>
            <person name="D'Souza C.A."/>
            <person name="Fox D.S."/>
            <person name="Grinberg V."/>
            <person name="Fu J."/>
            <person name="Fukushima M."/>
            <person name="Haas B.J."/>
            <person name="Huang J.C."/>
            <person name="Janbon G."/>
            <person name="Jones S.J."/>
            <person name="Koo H.L."/>
            <person name="Krzywinski M.I."/>
            <person name="Kwon-Chung J.K."/>
            <person name="Lengeler K.B."/>
            <person name="Maiti R."/>
            <person name="Marra M.A."/>
            <person name="Marra R.E."/>
            <person name="Mathewson C.A."/>
            <person name="Mitchell T.G."/>
            <person name="Pertea M."/>
            <person name="Riggs F.R."/>
            <person name="Salzberg S.L."/>
            <person name="Schein J.E."/>
            <person name="Shvartsbeyn A."/>
            <person name="Shin H."/>
            <person name="Shumway M."/>
            <person name="Specht C.A."/>
            <person name="Suh B.B."/>
            <person name="Tenney A."/>
            <person name="Utterback T.R."/>
            <person name="Wickes B.L."/>
            <person name="Wortman J.R."/>
            <person name="Wye N.H."/>
            <person name="Kronstad J.W."/>
            <person name="Lodge J.K."/>
            <person name="Heitman J."/>
            <person name="Davis R.W."/>
            <person name="Fraser C.M."/>
            <person name="Hyman R.W."/>
        </authorList>
    </citation>
    <scope>NUCLEOTIDE SEQUENCE [LARGE SCALE GENOMIC DNA]</scope>
    <source>
        <strain evidence="4">JEC21 / ATCC MYA-565</strain>
    </source>
</reference>
<keyword evidence="4" id="KW-1185">Reference proteome</keyword>
<dbReference type="Proteomes" id="UP000002149">
    <property type="component" value="Chromosome 5"/>
</dbReference>
<dbReference type="InterPro" id="IPR005061">
    <property type="entry name" value="Ist1"/>
</dbReference>
<dbReference type="OrthoDB" id="29853at2759"/>
<protein>
    <recommendedName>
        <fullName evidence="5">DUF292-domain-containing protein</fullName>
    </recommendedName>
</protein>
<dbReference type="AlphaFoldDB" id="Q5KHF0"/>
<dbReference type="HOGENOM" id="CLU_037652_2_0_1"/>
<dbReference type="GO" id="GO:0008104">
    <property type="term" value="P:intracellular protein localization"/>
    <property type="evidence" value="ECO:0000318"/>
    <property type="project" value="GO_Central"/>
</dbReference>
<dbReference type="GeneID" id="3257966"/>
<evidence type="ECO:0000256" key="2">
    <source>
        <dbReference type="SAM" id="MobiDB-lite"/>
    </source>
</evidence>
<dbReference type="VEuPathDB" id="FungiDB:CNE00300"/>
<dbReference type="eggNOG" id="KOG2027">
    <property type="taxonomic scope" value="Eukaryota"/>
</dbReference>
<evidence type="ECO:0000256" key="1">
    <source>
        <dbReference type="ARBA" id="ARBA00005536"/>
    </source>
</evidence>
<sequence>MPPWNAPRTKVQIKLSIQRLRTVQQKKSALAKSSRREIADLLAKGRVETCRLRVEGLIQDDIYVELLELLELYLEMLQARFNILEASPATEPDPSISDAVCSIVYAAPRTELKELQVLREILMHRFGRTFALSLLPTEPPPPTVPARVAHKLKLFTPGEELVDAYLWEIGKSYKVDWVPERLGGGVSGGEDEGGEDGGGTGVGVKGEGKEDEEDENDGDGDSDGGDVESREKEKESQGSPKKVEIPRETKLTEEEELAQRFERLKNL</sequence>